<dbReference type="PANTHER" id="PTHR15546:SF2">
    <property type="entry name" value="DDT DOMAIN-CONTAINING PROTEIN DDB_G0282237"/>
    <property type="match status" value="1"/>
</dbReference>
<dbReference type="Gramene" id="ONK57685">
    <property type="protein sequence ID" value="ONK57685"/>
    <property type="gene ID" value="A4U43_C09F3020"/>
</dbReference>
<feature type="region of interest" description="Disordered" evidence="4">
    <location>
        <begin position="566"/>
        <end position="586"/>
    </location>
</feature>
<dbReference type="InterPro" id="IPR013136">
    <property type="entry name" value="WSTF_Acf1_Cbp146"/>
</dbReference>
<dbReference type="InterPro" id="IPR028941">
    <property type="entry name" value="WHIM2_dom"/>
</dbReference>
<evidence type="ECO:0000259" key="6">
    <source>
        <dbReference type="PROSITE" id="PS51136"/>
    </source>
</evidence>
<feature type="domain" description="DDT" evidence="5">
    <location>
        <begin position="286"/>
        <end position="347"/>
    </location>
</feature>
<evidence type="ECO:0000256" key="1">
    <source>
        <dbReference type="ARBA" id="ARBA00004123"/>
    </source>
</evidence>
<dbReference type="EMBL" id="CM007389">
    <property type="protein sequence ID" value="ONK57685.1"/>
    <property type="molecule type" value="Genomic_DNA"/>
</dbReference>
<feature type="compositionally biased region" description="Polar residues" evidence="4">
    <location>
        <begin position="498"/>
        <end position="517"/>
    </location>
</feature>
<feature type="region of interest" description="Disordered" evidence="4">
    <location>
        <begin position="689"/>
        <end position="708"/>
    </location>
</feature>
<dbReference type="OrthoDB" id="332390at2759"/>
<dbReference type="OMA" id="FVEVHCA"/>
<dbReference type="SMART" id="SM00571">
    <property type="entry name" value="DDT"/>
    <property type="match status" value="1"/>
</dbReference>
<dbReference type="PROSITE" id="PS50827">
    <property type="entry name" value="DDT"/>
    <property type="match status" value="1"/>
</dbReference>
<organism evidence="7 8">
    <name type="scientific">Asparagus officinalis</name>
    <name type="common">Garden asparagus</name>
    <dbReference type="NCBI Taxonomy" id="4686"/>
    <lineage>
        <taxon>Eukaryota</taxon>
        <taxon>Viridiplantae</taxon>
        <taxon>Streptophyta</taxon>
        <taxon>Embryophyta</taxon>
        <taxon>Tracheophyta</taxon>
        <taxon>Spermatophyta</taxon>
        <taxon>Magnoliopsida</taxon>
        <taxon>Liliopsida</taxon>
        <taxon>Asparagales</taxon>
        <taxon>Asparagaceae</taxon>
        <taxon>Asparagoideae</taxon>
        <taxon>Asparagus</taxon>
    </lineage>
</organism>
<evidence type="ECO:0000256" key="4">
    <source>
        <dbReference type="SAM" id="MobiDB-lite"/>
    </source>
</evidence>
<dbReference type="InterPro" id="IPR018501">
    <property type="entry name" value="DDT_dom"/>
</dbReference>
<evidence type="ECO:0000256" key="2">
    <source>
        <dbReference type="ARBA" id="ARBA00023242"/>
    </source>
</evidence>
<evidence type="ECO:0000259" key="5">
    <source>
        <dbReference type="PROSITE" id="PS50827"/>
    </source>
</evidence>
<protein>
    <recommendedName>
        <fullName evidence="9">DDT domain-containing protein</fullName>
    </recommendedName>
</protein>
<gene>
    <name evidence="7" type="ORF">A4U43_C09F3020</name>
</gene>
<feature type="domain" description="WAC" evidence="6">
    <location>
        <begin position="22"/>
        <end position="127"/>
    </location>
</feature>
<reference evidence="8" key="1">
    <citation type="journal article" date="2017" name="Nat. Commun.">
        <title>The asparagus genome sheds light on the origin and evolution of a young Y chromosome.</title>
        <authorList>
            <person name="Harkess A."/>
            <person name="Zhou J."/>
            <person name="Xu C."/>
            <person name="Bowers J.E."/>
            <person name="Van der Hulst R."/>
            <person name="Ayyampalayam S."/>
            <person name="Mercati F."/>
            <person name="Riccardi P."/>
            <person name="McKain M.R."/>
            <person name="Kakrana A."/>
            <person name="Tang H."/>
            <person name="Ray J."/>
            <person name="Groenendijk J."/>
            <person name="Arikit S."/>
            <person name="Mathioni S.M."/>
            <person name="Nakano M."/>
            <person name="Shan H."/>
            <person name="Telgmann-Rauber A."/>
            <person name="Kanno A."/>
            <person name="Yue Z."/>
            <person name="Chen H."/>
            <person name="Li W."/>
            <person name="Chen Y."/>
            <person name="Xu X."/>
            <person name="Zhang Y."/>
            <person name="Luo S."/>
            <person name="Chen H."/>
            <person name="Gao J."/>
            <person name="Mao Z."/>
            <person name="Pires J.C."/>
            <person name="Luo M."/>
            <person name="Kudrna D."/>
            <person name="Wing R.A."/>
            <person name="Meyers B.C."/>
            <person name="Yi K."/>
            <person name="Kong H."/>
            <person name="Lavrijsen P."/>
            <person name="Sunseri F."/>
            <person name="Falavigna A."/>
            <person name="Ye Y."/>
            <person name="Leebens-Mack J.H."/>
            <person name="Chen G."/>
        </authorList>
    </citation>
    <scope>NUCLEOTIDE SEQUENCE [LARGE SCALE GENOMIC DNA]</scope>
    <source>
        <strain evidence="8">cv. DH0086</strain>
    </source>
</reference>
<dbReference type="GO" id="GO:0031010">
    <property type="term" value="C:ISWI-type complex"/>
    <property type="evidence" value="ECO:0007669"/>
    <property type="project" value="EnsemblPlants"/>
</dbReference>
<accession>A0A5P1E877</accession>
<dbReference type="PROSITE" id="PS51136">
    <property type="entry name" value="WAC"/>
    <property type="match status" value="1"/>
</dbReference>
<evidence type="ECO:0008006" key="9">
    <source>
        <dbReference type="Google" id="ProtNLM"/>
    </source>
</evidence>
<feature type="compositionally biased region" description="Basic and acidic residues" evidence="4">
    <location>
        <begin position="434"/>
        <end position="457"/>
    </location>
</feature>
<dbReference type="Pfam" id="PF15613">
    <property type="entry name" value="WSD"/>
    <property type="match status" value="1"/>
</dbReference>
<dbReference type="InterPro" id="IPR053271">
    <property type="entry name" value="DDT_domain"/>
</dbReference>
<name>A0A5P1E877_ASPOF</name>
<evidence type="ECO:0000313" key="8">
    <source>
        <dbReference type="Proteomes" id="UP000243459"/>
    </source>
</evidence>
<dbReference type="Proteomes" id="UP000243459">
    <property type="component" value="Chromosome 9"/>
</dbReference>
<keyword evidence="2 3" id="KW-0539">Nucleus</keyword>
<evidence type="ECO:0000313" key="7">
    <source>
        <dbReference type="EMBL" id="ONK57685.1"/>
    </source>
</evidence>
<dbReference type="Pfam" id="PF10537">
    <property type="entry name" value="WAC_Acf1_DNA_bd"/>
    <property type="match status" value="1"/>
</dbReference>
<proteinExistence type="predicted"/>
<dbReference type="AlphaFoldDB" id="A0A5P1E877"/>
<feature type="region of interest" description="Disordered" evidence="4">
    <location>
        <begin position="434"/>
        <end position="524"/>
    </location>
</feature>
<dbReference type="PANTHER" id="PTHR15546">
    <property type="entry name" value="BROMODOMAIN ADJACENT TO ZINC FINGER DOMAIN, 2A"/>
    <property type="match status" value="1"/>
</dbReference>
<dbReference type="Pfam" id="PF02791">
    <property type="entry name" value="DDT"/>
    <property type="match status" value="1"/>
</dbReference>
<sequence length="729" mass="84350">MPLHKKKPFPLVDPPHDLKPSEHVYQIRFTKEVLRDYQEYLNRLNLYRQRVWTCKTTGKTNLTYEQALVSERRAAEKVQQFPKELMNPVLQMIQYSTLTLKDLVDTIYSKFREHLFEGLELHVWKEKFVYACKILKLLEDESGTHYEVGLLDNDKRVTETLIVKESDLIRKKAPYSRSVLKAFIRESTSQSAPWMLHEKLAEKHGISTKPPENLHTGNTIGKKRKNTENGSVVDMDMTNKRTKKDGDATNGIRIKYPIEDLLVQPAANDPAFSDRPSLYTSFKVPMDCVGDLLMIWDFCSSFARLLNLWRFSLEDFENAICHKDSNLILIVEAHAALLRLLIKDEGNYFMIIEGKKRKSKITVITWKEFLCDFLEMEGREELTKYLGTIRRGHYGLLEVSAKLSIFRDLVSEALKTNAIRARVDECIEQQQELAAKRREEDKRKKEEHSKTSDKQGHQEGNPQNGERNAHSSDVNGKAPQDEDVLSVGKQKAKVSKKLGNSQNGKRNAYSSSVNGKASQDEDSLPLGKWNVKVSKKSYIQENGEKNHRAAGFGELIMENGNYSEKVKGVSPTSGGIKSPGRRKYKEKDIQEKLPEEEQKDYIEKELEKLSIRTNPLGKDRNHNRYWFFRRDGRLFVESSDSIQWGYYSTKEELDALMGSLNPKGVRERALQKQLQKHYQKMSMALQKRSKEAAQNALLEDSERRRSTRVRVEARKKPAFFSYVNKWKDD</sequence>
<evidence type="ECO:0000256" key="3">
    <source>
        <dbReference type="PROSITE-ProRule" id="PRU00475"/>
    </source>
</evidence>
<feature type="region of interest" description="Disordered" evidence="4">
    <location>
        <begin position="206"/>
        <end position="229"/>
    </location>
</feature>
<keyword evidence="8" id="KW-1185">Reference proteome</keyword>
<feature type="compositionally biased region" description="Polar residues" evidence="4">
    <location>
        <begin position="458"/>
        <end position="474"/>
    </location>
</feature>
<comment type="subcellular location">
    <subcellularLocation>
        <location evidence="1 3">Nucleus</location>
    </subcellularLocation>
</comment>